<keyword evidence="3" id="KW-1185">Reference proteome</keyword>
<reference evidence="2 3" key="1">
    <citation type="submission" date="2016-06" db="EMBL/GenBank/DDBJ databases">
        <authorList>
            <person name="Kjaerup R.B."/>
            <person name="Dalgaard T.S."/>
            <person name="Juul-Madsen H.R."/>
        </authorList>
    </citation>
    <scope>NUCLEOTIDE SEQUENCE [LARGE SCALE GENOMIC DNA]</scope>
</reference>
<dbReference type="AlphaFoldDB" id="A0A1X7RBV2"/>
<evidence type="ECO:0000256" key="1">
    <source>
        <dbReference type="SAM" id="MobiDB-lite"/>
    </source>
</evidence>
<dbReference type="EMBL" id="LT853692">
    <property type="protein sequence ID" value="SMQ44886.1"/>
    <property type="molecule type" value="Genomic_DNA"/>
</dbReference>
<organism evidence="2 3">
    <name type="scientific">Zymoseptoria tritici (strain ST99CH_3D7)</name>
    <dbReference type="NCBI Taxonomy" id="1276538"/>
    <lineage>
        <taxon>Eukaryota</taxon>
        <taxon>Fungi</taxon>
        <taxon>Dikarya</taxon>
        <taxon>Ascomycota</taxon>
        <taxon>Pezizomycotina</taxon>
        <taxon>Dothideomycetes</taxon>
        <taxon>Dothideomycetidae</taxon>
        <taxon>Mycosphaerellales</taxon>
        <taxon>Mycosphaerellaceae</taxon>
        <taxon>Zymoseptoria</taxon>
    </lineage>
</organism>
<feature type="compositionally biased region" description="Acidic residues" evidence="1">
    <location>
        <begin position="100"/>
        <end position="112"/>
    </location>
</feature>
<name>A0A1X7RBV2_ZYMT9</name>
<evidence type="ECO:0000313" key="2">
    <source>
        <dbReference type="EMBL" id="SMQ44886.1"/>
    </source>
</evidence>
<feature type="region of interest" description="Disordered" evidence="1">
    <location>
        <begin position="70"/>
        <end position="112"/>
    </location>
</feature>
<proteinExistence type="predicted"/>
<sequence>MFAAISRTSRSGVFLVPDGQNQSCFDVLPHQPLLNVPREVVGCEADADPFHNSEPSSSSSMSVFVHEIEQDISTPPSPRVVISRRASITESEDEVPRTSDDDDFIDDDDVST</sequence>
<gene>
    <name evidence="2" type="ORF">ZT3D7_G30</name>
</gene>
<dbReference type="Proteomes" id="UP000215127">
    <property type="component" value="Chromosome 1"/>
</dbReference>
<evidence type="ECO:0000313" key="3">
    <source>
        <dbReference type="Proteomes" id="UP000215127"/>
    </source>
</evidence>
<protein>
    <submittedName>
        <fullName evidence="2">Uncharacterized protein</fullName>
    </submittedName>
</protein>
<accession>A0A1X7RBV2</accession>